<evidence type="ECO:0000313" key="3">
    <source>
        <dbReference type="Proteomes" id="UP001420932"/>
    </source>
</evidence>
<organism evidence="2 3">
    <name type="scientific">Stephania yunnanensis</name>
    <dbReference type="NCBI Taxonomy" id="152371"/>
    <lineage>
        <taxon>Eukaryota</taxon>
        <taxon>Viridiplantae</taxon>
        <taxon>Streptophyta</taxon>
        <taxon>Embryophyta</taxon>
        <taxon>Tracheophyta</taxon>
        <taxon>Spermatophyta</taxon>
        <taxon>Magnoliopsida</taxon>
        <taxon>Ranunculales</taxon>
        <taxon>Menispermaceae</taxon>
        <taxon>Menispermoideae</taxon>
        <taxon>Cissampelideae</taxon>
        <taxon>Stephania</taxon>
    </lineage>
</organism>
<reference evidence="2 3" key="1">
    <citation type="submission" date="2024-01" db="EMBL/GenBank/DDBJ databases">
        <title>Genome assemblies of Stephania.</title>
        <authorList>
            <person name="Yang L."/>
        </authorList>
    </citation>
    <scope>NUCLEOTIDE SEQUENCE [LARGE SCALE GENOMIC DNA]</scope>
    <source>
        <strain evidence="2">YNDBR</strain>
        <tissue evidence="2">Leaf</tissue>
    </source>
</reference>
<comment type="caution">
    <text evidence="2">The sequence shown here is derived from an EMBL/GenBank/DDBJ whole genome shotgun (WGS) entry which is preliminary data.</text>
</comment>
<dbReference type="AlphaFoldDB" id="A0AAP0L1Q2"/>
<evidence type="ECO:0000256" key="1">
    <source>
        <dbReference type="SAM" id="MobiDB-lite"/>
    </source>
</evidence>
<proteinExistence type="predicted"/>
<dbReference type="EMBL" id="JBBNAF010000002">
    <property type="protein sequence ID" value="KAK9162838.1"/>
    <property type="molecule type" value="Genomic_DNA"/>
</dbReference>
<protein>
    <submittedName>
        <fullName evidence="2">Uncharacterized protein</fullName>
    </submittedName>
</protein>
<dbReference type="Proteomes" id="UP001420932">
    <property type="component" value="Unassembled WGS sequence"/>
</dbReference>
<keyword evidence="3" id="KW-1185">Reference proteome</keyword>
<dbReference type="CDD" id="cd21742">
    <property type="entry name" value="MobB_NDR_LATS-like"/>
    <property type="match status" value="1"/>
</dbReference>
<feature type="region of interest" description="Disordered" evidence="1">
    <location>
        <begin position="1"/>
        <end position="25"/>
    </location>
</feature>
<gene>
    <name evidence="2" type="ORF">Syun_003740</name>
</gene>
<name>A0AAP0L1Q2_9MAGN</name>
<dbReference type="Gene3D" id="3.30.200.20">
    <property type="entry name" value="Phosphorylase Kinase, domain 1"/>
    <property type="match status" value="1"/>
</dbReference>
<sequence length="203" mass="23558">MTLKPQPKTWDIDNGGKPQSSLHNRENELKKQELILRTHEYTRLEISNQLGMRVASFETPLKTHLICITVSPIAHEENEHIDHGLQRDGWEPKAMNISTFSGIEFCSLLAPNIRTILERKLADADASEEDQNNLLKFLEKKETEYMRQQRHKMWANDFEFLTMIGKGAFGEADNGIDVVDNRQTEQAEQWISQRKRNQGQEKN</sequence>
<accession>A0AAP0L1Q2</accession>
<dbReference type="InterPro" id="IPR059233">
    <property type="entry name" value="MobB_NdrA/B/Cbk1"/>
</dbReference>
<evidence type="ECO:0000313" key="2">
    <source>
        <dbReference type="EMBL" id="KAK9162838.1"/>
    </source>
</evidence>